<keyword evidence="6" id="KW-1185">Reference proteome</keyword>
<dbReference type="AlphaFoldDB" id="A0A167IZQ9"/>
<dbReference type="Pfam" id="PF03480">
    <property type="entry name" value="DctP"/>
    <property type="match status" value="1"/>
</dbReference>
<dbReference type="PIRSF" id="PIRSF006470">
    <property type="entry name" value="DctB"/>
    <property type="match status" value="1"/>
</dbReference>
<comment type="similarity">
    <text evidence="1">Belongs to the bacterial solute-binding protein 7 family.</text>
</comment>
<evidence type="ECO:0000313" key="6">
    <source>
        <dbReference type="Proteomes" id="UP000185657"/>
    </source>
</evidence>
<dbReference type="NCBIfam" id="NF037995">
    <property type="entry name" value="TRAP_S1"/>
    <property type="match status" value="1"/>
</dbReference>
<evidence type="ECO:0000313" key="7">
    <source>
        <dbReference type="Proteomes" id="UP000185680"/>
    </source>
</evidence>
<name>A0A167IZQ9_9BURK</name>
<dbReference type="GO" id="GO:0055085">
    <property type="term" value="P:transmembrane transport"/>
    <property type="evidence" value="ECO:0007669"/>
    <property type="project" value="InterPro"/>
</dbReference>
<dbReference type="Proteomes" id="UP000185680">
    <property type="component" value="Chromosome"/>
</dbReference>
<dbReference type="Proteomes" id="UP000185657">
    <property type="component" value="Unassembled WGS sequence"/>
</dbReference>
<dbReference type="InterPro" id="IPR038404">
    <property type="entry name" value="TRAP_DctP_sf"/>
</dbReference>
<reference evidence="5 6" key="1">
    <citation type="submission" date="2016-02" db="EMBL/GenBank/DDBJ databases">
        <title>Draft genome sequence of Hydrogenophaga sp. LPB0072.</title>
        <authorList>
            <person name="Shin S.-K."/>
            <person name="Yi H."/>
        </authorList>
    </citation>
    <scope>NUCLEOTIDE SEQUENCE [LARGE SCALE GENOMIC DNA]</scope>
    <source>
        <strain evidence="5 6">LPB0072</strain>
    </source>
</reference>
<evidence type="ECO:0000256" key="2">
    <source>
        <dbReference type="ARBA" id="ARBA00022448"/>
    </source>
</evidence>
<dbReference type="STRING" id="1763535.LPB072_02700"/>
<dbReference type="CDD" id="cd13674">
    <property type="entry name" value="PBP2_TRAP_SBP_like_1"/>
    <property type="match status" value="1"/>
</dbReference>
<dbReference type="GO" id="GO:0015740">
    <property type="term" value="P:C4-dicarboxylate transport"/>
    <property type="evidence" value="ECO:0007669"/>
    <property type="project" value="TreeGrafter"/>
</dbReference>
<dbReference type="OrthoDB" id="9794826at2"/>
<sequence length="327" mass="35911">MRWGGALLALILSLAAPVWAGPLKIRFAHVVAQDTPKGLAVERFKTLVEQRSAGRMVVEVYPGSSLYGDRDEMQALQAGAVEMLAPSLSKFGRVGFPEFELFDLPYLFDSLQDVHRITEGPLGERLLKGLERNGMVGLGFLDNGFKHMSANRPLLSTGDFQGLRMRVQTSRVIAAQMRALGALPVPLPFGATRQALARRVVDGTENPLSNFWTQGMHRVQSDLTLTGHAYLGYAVVTGQRFWRSLAPMDQRLLQQAMTDALTYGNQIADGQNNKALQALHQAGTTAVHEPSAAQRQLLRDATQSVHDQLGSRIGMHWLDDAHQALGH</sequence>
<dbReference type="EMBL" id="CP017476">
    <property type="protein sequence ID" value="AOW11931.1"/>
    <property type="molecule type" value="Genomic_DNA"/>
</dbReference>
<keyword evidence="3" id="KW-0732">Signal</keyword>
<dbReference type="GO" id="GO:0030288">
    <property type="term" value="C:outer membrane-bounded periplasmic space"/>
    <property type="evidence" value="ECO:0007669"/>
    <property type="project" value="InterPro"/>
</dbReference>
<gene>
    <name evidence="4" type="ORF">LPB072_02700</name>
    <name evidence="5" type="ORF">LPB72_02400</name>
</gene>
<dbReference type="InterPro" id="IPR018389">
    <property type="entry name" value="DctP_fam"/>
</dbReference>
<dbReference type="InterPro" id="IPR004682">
    <property type="entry name" value="TRAP_DctP"/>
</dbReference>
<proteinExistence type="inferred from homology"/>
<dbReference type="NCBIfam" id="TIGR00787">
    <property type="entry name" value="dctP"/>
    <property type="match status" value="1"/>
</dbReference>
<reference evidence="4 7" key="2">
    <citation type="submission" date="2016-10" db="EMBL/GenBank/DDBJ databases">
        <title>Hydorgenophaga sp. LPB0072 isolated from gastropod.</title>
        <authorList>
            <person name="Kim E."/>
            <person name="Yi H."/>
        </authorList>
    </citation>
    <scope>NUCLEOTIDE SEQUENCE [LARGE SCALE GENOMIC DNA]</scope>
    <source>
        <strain evidence="4 7">LPB0072</strain>
    </source>
</reference>
<dbReference type="PANTHER" id="PTHR33376">
    <property type="match status" value="1"/>
</dbReference>
<evidence type="ECO:0000313" key="5">
    <source>
        <dbReference type="EMBL" id="OAD43878.1"/>
    </source>
</evidence>
<evidence type="ECO:0000256" key="1">
    <source>
        <dbReference type="ARBA" id="ARBA00009023"/>
    </source>
</evidence>
<organism evidence="4 7">
    <name type="scientific">Hydrogenophaga crassostreae</name>
    <dbReference type="NCBI Taxonomy" id="1763535"/>
    <lineage>
        <taxon>Bacteria</taxon>
        <taxon>Pseudomonadati</taxon>
        <taxon>Pseudomonadota</taxon>
        <taxon>Betaproteobacteria</taxon>
        <taxon>Burkholderiales</taxon>
        <taxon>Comamonadaceae</taxon>
        <taxon>Hydrogenophaga</taxon>
    </lineage>
</organism>
<keyword evidence="2" id="KW-0813">Transport</keyword>
<accession>A0A167IZQ9</accession>
<dbReference type="KEGG" id="hyl:LPB072_02700"/>
<dbReference type="Gene3D" id="3.40.190.170">
    <property type="entry name" value="Bacterial extracellular solute-binding protein, family 7"/>
    <property type="match status" value="1"/>
</dbReference>
<evidence type="ECO:0000313" key="4">
    <source>
        <dbReference type="EMBL" id="AOW11931.1"/>
    </source>
</evidence>
<evidence type="ECO:0000256" key="3">
    <source>
        <dbReference type="ARBA" id="ARBA00022729"/>
    </source>
</evidence>
<dbReference type="PANTHER" id="PTHR33376:SF7">
    <property type="entry name" value="C4-DICARBOXYLATE-BINDING PROTEIN DCTB"/>
    <property type="match status" value="1"/>
</dbReference>
<protein>
    <submittedName>
        <fullName evidence="4">C4-dicarboxylate ABC transporter</fullName>
    </submittedName>
</protein>
<dbReference type="EMBL" id="LVWD01000002">
    <property type="protein sequence ID" value="OAD43878.1"/>
    <property type="molecule type" value="Genomic_DNA"/>
</dbReference>